<protein>
    <submittedName>
        <fullName evidence="2">Uncharacterized protein</fullName>
    </submittedName>
</protein>
<dbReference type="Proteomes" id="UP000737018">
    <property type="component" value="Unassembled WGS sequence"/>
</dbReference>
<dbReference type="EMBL" id="JRKL02000324">
    <property type="protein sequence ID" value="KAF3972534.1"/>
    <property type="molecule type" value="Genomic_DNA"/>
</dbReference>
<evidence type="ECO:0000256" key="1">
    <source>
        <dbReference type="SAM" id="MobiDB-lite"/>
    </source>
</evidence>
<dbReference type="AlphaFoldDB" id="A0A8J4RRE5"/>
<gene>
    <name evidence="2" type="ORF">CMV_003968</name>
</gene>
<organism evidence="2 3">
    <name type="scientific">Castanea mollissima</name>
    <name type="common">Chinese chestnut</name>
    <dbReference type="NCBI Taxonomy" id="60419"/>
    <lineage>
        <taxon>Eukaryota</taxon>
        <taxon>Viridiplantae</taxon>
        <taxon>Streptophyta</taxon>
        <taxon>Embryophyta</taxon>
        <taxon>Tracheophyta</taxon>
        <taxon>Spermatophyta</taxon>
        <taxon>Magnoliopsida</taxon>
        <taxon>eudicotyledons</taxon>
        <taxon>Gunneridae</taxon>
        <taxon>Pentapetalae</taxon>
        <taxon>rosids</taxon>
        <taxon>fabids</taxon>
        <taxon>Fagales</taxon>
        <taxon>Fagaceae</taxon>
        <taxon>Castanea</taxon>
    </lineage>
</organism>
<comment type="caution">
    <text evidence="2">The sequence shown here is derived from an EMBL/GenBank/DDBJ whole genome shotgun (WGS) entry which is preliminary data.</text>
</comment>
<name>A0A8J4RRE5_9ROSI</name>
<evidence type="ECO:0000313" key="3">
    <source>
        <dbReference type="Proteomes" id="UP000737018"/>
    </source>
</evidence>
<reference evidence="2" key="1">
    <citation type="submission" date="2020-03" db="EMBL/GenBank/DDBJ databases">
        <title>Castanea mollissima Vanexum genome sequencing.</title>
        <authorList>
            <person name="Staton M."/>
        </authorList>
    </citation>
    <scope>NUCLEOTIDE SEQUENCE</scope>
    <source>
        <tissue evidence="2">Leaf</tissue>
    </source>
</reference>
<feature type="region of interest" description="Disordered" evidence="1">
    <location>
        <begin position="136"/>
        <end position="156"/>
    </location>
</feature>
<accession>A0A8J4RRE5</accession>
<keyword evidence="3" id="KW-1185">Reference proteome</keyword>
<proteinExistence type="predicted"/>
<evidence type="ECO:0000313" key="2">
    <source>
        <dbReference type="EMBL" id="KAF3972534.1"/>
    </source>
</evidence>
<feature type="compositionally biased region" description="Basic and acidic residues" evidence="1">
    <location>
        <begin position="142"/>
        <end position="155"/>
    </location>
</feature>
<sequence>MVLVFRGSRFDGGGGTGLNQHQRLWSRGFPFLDFLSWHPIRFSFVASHAPLWDSVPPPLLSAHLSTLSTVASVPSSTTVSVEFSTRPSAKVLSSSSHGSRSLSFSISTQIPTLSLRSSVLTISRVLRSCASLRSSKPKSRVRREGPPFDRKRGVEGHGGSVQHWSMIHRSMDCLILSFHEVFSAPKQFQPIRFYFCNQLIGCQERKYVKENNVNLFYIISL</sequence>